<evidence type="ECO:0000256" key="2">
    <source>
        <dbReference type="SAM" id="Phobius"/>
    </source>
</evidence>
<keyword evidence="2" id="KW-0472">Membrane</keyword>
<dbReference type="STRING" id="6280.A0A0N4SYU9"/>
<reference evidence="7" key="1">
    <citation type="submission" date="2017-02" db="UniProtKB">
        <authorList>
            <consortium name="WormBaseParasite"/>
        </authorList>
    </citation>
    <scope>IDENTIFICATION</scope>
</reference>
<dbReference type="EMBL" id="UZAD01000055">
    <property type="protein sequence ID" value="VDN82112.1"/>
    <property type="molecule type" value="Genomic_DNA"/>
</dbReference>
<dbReference type="InterPro" id="IPR002018">
    <property type="entry name" value="CarbesteraseB"/>
</dbReference>
<sequence>MRIEDVLLLHLLHAAFATANIIMNNKSFNAEASIATNVLPSRQTTHGGISGYYMEFNGILAEVYENVPYAQPPIGSLRFEATKTLIGWNKTRNCGKREIVRCVQFGQYSNEYDGTEDCLYATIVIPHKKMEANKLYPILIWIHGGSFQAGDTTIFPIESIVQNFASESIIFVAINYRLGPLGFLTASHRDLHGNYGLDDQIEAIRWIRANARNFDGNLNNIVVGGIGAGAACASILAVSPKTRGLFSGVILRSGSSIAPWAVRSVSTENYSARLIDYCGCDYNQSLGMPRTVECLKKIPVAKLQKAWKHIAKLAPAIVGNGNLFMDPTYFTPTTDPYRIEASVLPGDPMSILLQNPRMPLLIGVTNGEVAQMSSAYISSSNGYVESDEWGLSHVIPSYLHANYKQVRKAVEYQYLTDYPQNMNEAERRNIILNILSDQYFIAPAAREALLYARKNRTVYAYIFQYENAQLLASVRKNGIQQGASHGNDCSFIFNNPKLSDSSLKTIEWNDDDRKVTQQLISQMTNFIRERDLSRDGFERFRMIYRVATPISHRNTSAPVEFYSNVTNFWHEVIPAIEQLHITPQYRVLLQPCTMCQYPYKMPFYIILAALILVTIGLLSICIHRQQRVRQKPTYAIVHELQALKSDEKVKVELKMP</sequence>
<keyword evidence="2" id="KW-1133">Transmembrane helix</keyword>
<dbReference type="Pfam" id="PF00135">
    <property type="entry name" value="COesterase"/>
    <property type="match status" value="1"/>
</dbReference>
<keyword evidence="2" id="KW-0812">Transmembrane</keyword>
<evidence type="ECO:0000313" key="6">
    <source>
        <dbReference type="Proteomes" id="UP000278627"/>
    </source>
</evidence>
<organism evidence="7">
    <name type="scientific">Brugia pahangi</name>
    <name type="common">Filarial nematode worm</name>
    <dbReference type="NCBI Taxonomy" id="6280"/>
    <lineage>
        <taxon>Eukaryota</taxon>
        <taxon>Metazoa</taxon>
        <taxon>Ecdysozoa</taxon>
        <taxon>Nematoda</taxon>
        <taxon>Chromadorea</taxon>
        <taxon>Rhabditida</taxon>
        <taxon>Spirurina</taxon>
        <taxon>Spiruromorpha</taxon>
        <taxon>Filarioidea</taxon>
        <taxon>Onchocercidae</taxon>
        <taxon>Brugia</taxon>
    </lineage>
</organism>
<evidence type="ECO:0000256" key="1">
    <source>
        <dbReference type="ARBA" id="ARBA00005964"/>
    </source>
</evidence>
<evidence type="ECO:0000256" key="3">
    <source>
        <dbReference type="SAM" id="SignalP"/>
    </source>
</evidence>
<keyword evidence="3" id="KW-0732">Signal</keyword>
<dbReference type="InterPro" id="IPR029058">
    <property type="entry name" value="AB_hydrolase_fold"/>
</dbReference>
<dbReference type="AlphaFoldDB" id="A0A0N4SYU9"/>
<reference evidence="5 6" key="2">
    <citation type="submission" date="2018-11" db="EMBL/GenBank/DDBJ databases">
        <authorList>
            <consortium name="Pathogen Informatics"/>
        </authorList>
    </citation>
    <scope>NUCLEOTIDE SEQUENCE [LARGE SCALE GENOMIC DNA]</scope>
</reference>
<dbReference type="SUPFAM" id="SSF53474">
    <property type="entry name" value="alpha/beta-Hydrolases"/>
    <property type="match status" value="1"/>
</dbReference>
<feature type="transmembrane region" description="Helical" evidence="2">
    <location>
        <begin position="601"/>
        <end position="622"/>
    </location>
</feature>
<dbReference type="PANTHER" id="PTHR43903">
    <property type="entry name" value="NEUROLIGIN"/>
    <property type="match status" value="1"/>
</dbReference>
<feature type="domain" description="Carboxylesterase type B" evidence="4">
    <location>
        <begin position="41"/>
        <end position="531"/>
    </location>
</feature>
<gene>
    <name evidence="5" type="ORF">BPAG_LOCUS926</name>
</gene>
<dbReference type="Proteomes" id="UP000278627">
    <property type="component" value="Unassembled WGS sequence"/>
</dbReference>
<comment type="similarity">
    <text evidence="1">Belongs to the type-B carboxylesterase/lipase family.</text>
</comment>
<feature type="signal peptide" evidence="3">
    <location>
        <begin position="1"/>
        <end position="19"/>
    </location>
</feature>
<dbReference type="WBParaSite" id="BPAG_0000092501-mRNA-1">
    <property type="protein sequence ID" value="BPAG_0000092501-mRNA-1"/>
    <property type="gene ID" value="BPAG_0000092501"/>
</dbReference>
<evidence type="ECO:0000259" key="4">
    <source>
        <dbReference type="Pfam" id="PF00135"/>
    </source>
</evidence>
<evidence type="ECO:0000313" key="7">
    <source>
        <dbReference type="WBParaSite" id="BPAG_0000092501-mRNA-1"/>
    </source>
</evidence>
<evidence type="ECO:0000313" key="5">
    <source>
        <dbReference type="EMBL" id="VDN82112.1"/>
    </source>
</evidence>
<proteinExistence type="inferred from homology"/>
<name>A0A0N4SYU9_BRUPA</name>
<dbReference type="InterPro" id="IPR051093">
    <property type="entry name" value="Neuroligin/BSAL"/>
</dbReference>
<feature type="chain" id="PRO_5043121640" evidence="3">
    <location>
        <begin position="20"/>
        <end position="656"/>
    </location>
</feature>
<keyword evidence="6" id="KW-1185">Reference proteome</keyword>
<protein>
    <submittedName>
        <fullName evidence="7">COesterase domain-containing protein</fullName>
    </submittedName>
</protein>
<accession>A0A0N4SYU9</accession>
<dbReference type="Gene3D" id="3.40.50.1820">
    <property type="entry name" value="alpha/beta hydrolase"/>
    <property type="match status" value="1"/>
</dbReference>
<dbReference type="ESTHER" id="bruma-a8pte1">
    <property type="family name" value="Neuroligin"/>
</dbReference>